<feature type="region of interest" description="Disordered" evidence="6">
    <location>
        <begin position="490"/>
        <end position="527"/>
    </location>
</feature>
<reference evidence="8" key="1">
    <citation type="submission" date="2022-06" db="EMBL/GenBank/DDBJ databases">
        <authorList>
            <person name="Berger JAMES D."/>
            <person name="Berger JAMES D."/>
        </authorList>
    </citation>
    <scope>NUCLEOTIDE SEQUENCE [LARGE SCALE GENOMIC DNA]</scope>
</reference>
<accession>A0AA85K905</accession>
<sequence length="527" mass="57362">MQDPTLQFLRALVTHGENRYCFDCHQRGPTYVNITIGSFVCTTCSGALRKYNHRVKSISMSNFSQSEIDFLCTRGNKACRKIYLALSDDQTMTEKDLKDSALDNFLRQKYQLQKWYRDPTPQIEAEALKENRELLEQAEKNMNQKSNRTTCGNAAAGLIVLPTRVNANASQVNSTGGTSQSSGTSSINGENTAPQQSVSNHVVSSQKQDAFTSQAKINTDPFASFTPNFPSTANSSAVGKEDLFGNFPPKVTTSTTNVNMMMMTQPFPSVNSTMPSSSMFTHSSVNTTNNFYGSNSSSGDKYAALAELDGLFKNSGISSSTSETAVEKTVNDVTVSKTNIPIVNTSHWATSFTPQISYPNNTVVGTHGWPTSTPFQDTTHTLNPFANSSLGVQNSIGFNRIPNPFTSYPIVAASPNISQFGEPVSLPKSDSKNPFLPITQQSFSVNPFSNLTNPPSISYPQSTMNSFSPMIMHSVNSFPTKMDTPVNGMVGGQLGSSGFLDNNNNNNTNNNNGETSRPPQMSNFNPF</sequence>
<name>A0AA85K905_TRIRE</name>
<dbReference type="PRINTS" id="PR00405">
    <property type="entry name" value="REVINTRACTNG"/>
</dbReference>
<dbReference type="InterPro" id="IPR001164">
    <property type="entry name" value="ArfGAP_dom"/>
</dbReference>
<evidence type="ECO:0000256" key="2">
    <source>
        <dbReference type="ARBA" id="ARBA00022737"/>
    </source>
</evidence>
<dbReference type="GO" id="GO:0005737">
    <property type="term" value="C:cytoplasm"/>
    <property type="evidence" value="ECO:0007669"/>
    <property type="project" value="TreeGrafter"/>
</dbReference>
<dbReference type="PANTHER" id="PTHR46134">
    <property type="entry name" value="DRONGO, ISOFORM F"/>
    <property type="match status" value="1"/>
</dbReference>
<keyword evidence="4" id="KW-0862">Zinc</keyword>
<keyword evidence="1" id="KW-0479">Metal-binding</keyword>
<dbReference type="PANTHER" id="PTHR46134:SF3">
    <property type="entry name" value="ARFGAP WITH FG REPEATS 1"/>
    <property type="match status" value="1"/>
</dbReference>
<reference evidence="9" key="2">
    <citation type="submission" date="2023-11" db="UniProtKB">
        <authorList>
            <consortium name="WormBaseParasite"/>
        </authorList>
    </citation>
    <scope>IDENTIFICATION</scope>
</reference>
<feature type="region of interest" description="Disordered" evidence="6">
    <location>
        <begin position="170"/>
        <end position="211"/>
    </location>
</feature>
<dbReference type="InterPro" id="IPR037278">
    <property type="entry name" value="ARFGAP/RecO"/>
</dbReference>
<dbReference type="AlphaFoldDB" id="A0AA85K905"/>
<evidence type="ECO:0000256" key="4">
    <source>
        <dbReference type="ARBA" id="ARBA00022833"/>
    </source>
</evidence>
<dbReference type="InterPro" id="IPR052248">
    <property type="entry name" value="Arf-GAP_FG-repeat_protein"/>
</dbReference>
<dbReference type="SMART" id="SM00105">
    <property type="entry name" value="ArfGap"/>
    <property type="match status" value="1"/>
</dbReference>
<dbReference type="Pfam" id="PF01412">
    <property type="entry name" value="ArfGap"/>
    <property type="match status" value="1"/>
</dbReference>
<evidence type="ECO:0000313" key="9">
    <source>
        <dbReference type="WBParaSite" id="TREG1_71800.1"/>
    </source>
</evidence>
<dbReference type="Gene3D" id="1.10.220.150">
    <property type="entry name" value="Arf GTPase activating protein"/>
    <property type="match status" value="1"/>
</dbReference>
<evidence type="ECO:0000256" key="1">
    <source>
        <dbReference type="ARBA" id="ARBA00022723"/>
    </source>
</evidence>
<dbReference type="GO" id="GO:0016020">
    <property type="term" value="C:membrane"/>
    <property type="evidence" value="ECO:0007669"/>
    <property type="project" value="TreeGrafter"/>
</dbReference>
<dbReference type="PROSITE" id="PS50115">
    <property type="entry name" value="ARFGAP"/>
    <property type="match status" value="1"/>
</dbReference>
<keyword evidence="8" id="KW-1185">Reference proteome</keyword>
<dbReference type="GO" id="GO:0005096">
    <property type="term" value="F:GTPase activator activity"/>
    <property type="evidence" value="ECO:0007669"/>
    <property type="project" value="InterPro"/>
</dbReference>
<feature type="compositionally biased region" description="Low complexity" evidence="6">
    <location>
        <begin position="174"/>
        <end position="186"/>
    </location>
</feature>
<feature type="compositionally biased region" description="Low complexity" evidence="6">
    <location>
        <begin position="502"/>
        <end position="512"/>
    </location>
</feature>
<feature type="domain" description="Arf-GAP" evidence="7">
    <location>
        <begin position="3"/>
        <end position="127"/>
    </location>
</feature>
<organism evidence="8 9">
    <name type="scientific">Trichobilharzia regenti</name>
    <name type="common">Nasal bird schistosome</name>
    <dbReference type="NCBI Taxonomy" id="157069"/>
    <lineage>
        <taxon>Eukaryota</taxon>
        <taxon>Metazoa</taxon>
        <taxon>Spiralia</taxon>
        <taxon>Lophotrochozoa</taxon>
        <taxon>Platyhelminthes</taxon>
        <taxon>Trematoda</taxon>
        <taxon>Digenea</taxon>
        <taxon>Strigeidida</taxon>
        <taxon>Schistosomatoidea</taxon>
        <taxon>Schistosomatidae</taxon>
        <taxon>Trichobilharzia</taxon>
    </lineage>
</organism>
<proteinExistence type="predicted"/>
<dbReference type="WBParaSite" id="TREG1_71800.1">
    <property type="protein sequence ID" value="TREG1_71800.1"/>
    <property type="gene ID" value="TREG1_71800"/>
</dbReference>
<evidence type="ECO:0000313" key="8">
    <source>
        <dbReference type="Proteomes" id="UP000050795"/>
    </source>
</evidence>
<protein>
    <recommendedName>
        <fullName evidence="7">Arf-GAP domain-containing protein</fullName>
    </recommendedName>
</protein>
<dbReference type="InterPro" id="IPR038508">
    <property type="entry name" value="ArfGAP_dom_sf"/>
</dbReference>
<dbReference type="SUPFAM" id="SSF57863">
    <property type="entry name" value="ArfGap/RecO-like zinc finger"/>
    <property type="match status" value="1"/>
</dbReference>
<feature type="compositionally biased region" description="Low complexity" evidence="6">
    <location>
        <begin position="195"/>
        <end position="208"/>
    </location>
</feature>
<feature type="compositionally biased region" description="Polar residues" evidence="6">
    <location>
        <begin position="513"/>
        <end position="527"/>
    </location>
</feature>
<keyword evidence="2" id="KW-0677">Repeat</keyword>
<dbReference type="GO" id="GO:0008270">
    <property type="term" value="F:zinc ion binding"/>
    <property type="evidence" value="ECO:0007669"/>
    <property type="project" value="UniProtKB-KW"/>
</dbReference>
<evidence type="ECO:0000256" key="6">
    <source>
        <dbReference type="SAM" id="MobiDB-lite"/>
    </source>
</evidence>
<keyword evidence="3 5" id="KW-0863">Zinc-finger</keyword>
<dbReference type="Proteomes" id="UP000050795">
    <property type="component" value="Unassembled WGS sequence"/>
</dbReference>
<evidence type="ECO:0000259" key="7">
    <source>
        <dbReference type="PROSITE" id="PS50115"/>
    </source>
</evidence>
<dbReference type="CDD" id="cd08838">
    <property type="entry name" value="ArfGap_AGFG"/>
    <property type="match status" value="1"/>
</dbReference>
<evidence type="ECO:0000256" key="3">
    <source>
        <dbReference type="ARBA" id="ARBA00022771"/>
    </source>
</evidence>
<evidence type="ECO:0000256" key="5">
    <source>
        <dbReference type="PROSITE-ProRule" id="PRU00288"/>
    </source>
</evidence>